<sequence length="587" mass="61935">MNQSARRARHILLMVVLLLCVCIVRLVNLQIVQAPELAAEGEAVRTSKSDIAAKRGQITDATGMVLADSILTYDIAVNQENIRKYVHYEKQEVEGQTKNVVVGYGPTEAARQLSELLGMSTAELGGLFMGSSKYEYVKRNVDAVTYRKIRALNIYGIEWEAVYERTYPNGALAAPVIGTVDANGKGSSGIEAQYTDSLKGIPGTEAFEIAPNGAVIPGGKQTVKNPVDGASVALTIHADLQHQVQELLDERVSRHQADWGSIVVEDVSTGQILVLADSNSTVPDNANLQAVSAVQYAVEPGSVGKLVTFATALEAGSITPTTVFNVPYQLDLADAGGPITDFHEHSGEVLTATGILAESSNTGTVLVGQTVSDEQRYTMMRGLGFGEPTGIELPGETGGSVRPDTEWLGRDRYVSMFGQSYSISPLQEASFLATIANGGVRIAPRIVKSVTNADGTVVIPEAPTPTQAMNAQTAQTLMTMMESVVEDKLGTAGAAKVNGYRLGVKTGTADIILEDGGHGVVSTTAGLLPVDAPRLAISVVLYNPKVGYISSDSSAPLFGDVAKVAVRNLGIPASSSSPDLYPTTPTQ</sequence>
<evidence type="ECO:0000313" key="6">
    <source>
        <dbReference type="EMBL" id="ENO19209.1"/>
    </source>
</evidence>
<name>N6WG83_9ACTO</name>
<evidence type="ECO:0000256" key="1">
    <source>
        <dbReference type="ARBA" id="ARBA00004370"/>
    </source>
</evidence>
<dbReference type="InterPro" id="IPR001460">
    <property type="entry name" value="PCN-bd_Tpept"/>
</dbReference>
<feature type="domain" description="Penicillin-binding protein dimerisation" evidence="5">
    <location>
        <begin position="51"/>
        <end position="216"/>
    </location>
</feature>
<dbReference type="InterPro" id="IPR050515">
    <property type="entry name" value="Beta-lactam/transpept"/>
</dbReference>
<feature type="domain" description="Penicillin-binding protein transpeptidase" evidence="4">
    <location>
        <begin position="260"/>
        <end position="561"/>
    </location>
</feature>
<dbReference type="AlphaFoldDB" id="N6WG83"/>
<gene>
    <name evidence="6" type="ORF">HMPREF9004_0128</name>
</gene>
<evidence type="ECO:0000256" key="2">
    <source>
        <dbReference type="ARBA" id="ARBA00007171"/>
    </source>
</evidence>
<dbReference type="EC" id="2.4.1.129" evidence="6"/>
<dbReference type="eggNOG" id="COG0768">
    <property type="taxonomic scope" value="Bacteria"/>
</dbReference>
<accession>N6WG83</accession>
<dbReference type="PANTHER" id="PTHR30627">
    <property type="entry name" value="PEPTIDOGLYCAN D,D-TRANSPEPTIDASE"/>
    <property type="match status" value="1"/>
</dbReference>
<dbReference type="Pfam" id="PF03717">
    <property type="entry name" value="PBP_dimer"/>
    <property type="match status" value="1"/>
</dbReference>
<proteinExistence type="inferred from homology"/>
<dbReference type="SUPFAM" id="SSF56601">
    <property type="entry name" value="beta-lactamase/transpeptidase-like"/>
    <property type="match status" value="1"/>
</dbReference>
<dbReference type="OrthoDB" id="9789078at2"/>
<organism evidence="6 7">
    <name type="scientific">Schaalia cardiffensis F0333</name>
    <dbReference type="NCBI Taxonomy" id="888050"/>
    <lineage>
        <taxon>Bacteria</taxon>
        <taxon>Bacillati</taxon>
        <taxon>Actinomycetota</taxon>
        <taxon>Actinomycetes</taxon>
        <taxon>Actinomycetales</taxon>
        <taxon>Actinomycetaceae</taxon>
        <taxon>Schaalia</taxon>
    </lineage>
</organism>
<dbReference type="RefSeq" id="WP_005961676.1">
    <property type="nucleotide sequence ID" value="NZ_CP040505.1"/>
</dbReference>
<dbReference type="InterPro" id="IPR012338">
    <property type="entry name" value="Beta-lactam/transpept-like"/>
</dbReference>
<comment type="caution">
    <text evidence="6">The sequence shown here is derived from an EMBL/GenBank/DDBJ whole genome shotgun (WGS) entry which is preliminary data.</text>
</comment>
<evidence type="ECO:0000259" key="5">
    <source>
        <dbReference type="Pfam" id="PF03717"/>
    </source>
</evidence>
<evidence type="ECO:0000256" key="3">
    <source>
        <dbReference type="ARBA" id="ARBA00023136"/>
    </source>
</evidence>
<dbReference type="Pfam" id="PF00905">
    <property type="entry name" value="Transpeptidase"/>
    <property type="match status" value="1"/>
</dbReference>
<dbReference type="EMBL" id="AQHZ01000001">
    <property type="protein sequence ID" value="ENO19209.1"/>
    <property type="molecule type" value="Genomic_DNA"/>
</dbReference>
<reference evidence="6 7" key="1">
    <citation type="submission" date="2013-03" db="EMBL/GenBank/DDBJ databases">
        <title>Reference genome for the Human Microbiome Project.</title>
        <authorList>
            <person name="Aqrawi P."/>
            <person name="Ayvaz T."/>
            <person name="Bess C."/>
            <person name="Blankenburg K."/>
            <person name="Coyle M."/>
            <person name="Deng J."/>
            <person name="Forbes L."/>
            <person name="Fowler G."/>
            <person name="Francisco L."/>
            <person name="Fu Q."/>
            <person name="Gibbs R."/>
            <person name="Gross S."/>
            <person name="Gubbala S."/>
            <person name="Hale W."/>
            <person name="Hemphill L."/>
            <person name="Highlander S."/>
            <person name="Hirani K."/>
            <person name="Jackson L."/>
            <person name="Jakkamsetti A."/>
            <person name="Javaid M."/>
            <person name="Jayaseelan J.C."/>
            <person name="Jiang H."/>
            <person name="Joshi V."/>
            <person name="Korchina V."/>
            <person name="Kovar C."/>
            <person name="Lara F."/>
            <person name="Lee S."/>
            <person name="Liu Y."/>
            <person name="Mata R."/>
            <person name="Mathew T."/>
            <person name="Munidasa M."/>
            <person name="Muzny D."/>
            <person name="Nazareth L."/>
            <person name="Ngo R."/>
            <person name="Nguyen L."/>
            <person name="Nguyen N."/>
            <person name="Okwuonu G."/>
            <person name="Ongeri F."/>
            <person name="Palculict T."/>
            <person name="Patil S."/>
            <person name="Petrosino J."/>
            <person name="Pham C."/>
            <person name="Pham P."/>
            <person name="Pu L.-L."/>
            <person name="Qin X."/>
            <person name="Qu J."/>
            <person name="Reid J."/>
            <person name="Ross M."/>
            <person name="Ruth R."/>
            <person name="Saada N."/>
            <person name="San Lucas F."/>
            <person name="Santibanez J."/>
            <person name="Shang Y."/>
            <person name="Simmons D."/>
            <person name="Song X.-Z."/>
            <person name="Tang L.-Y."/>
            <person name="Thornton R."/>
            <person name="Warren J."/>
            <person name="Weissenberger G."/>
            <person name="Wilczek-Boney K."/>
            <person name="Worley K."/>
            <person name="Youmans B."/>
            <person name="Zhang J."/>
            <person name="Zhang L."/>
            <person name="Zhao Z."/>
            <person name="Zhou C."/>
            <person name="Zhu D."/>
            <person name="Zhu Y."/>
        </authorList>
    </citation>
    <scope>NUCLEOTIDE SEQUENCE [LARGE SCALE GENOMIC DNA]</scope>
    <source>
        <strain evidence="6 7">F0333</strain>
    </source>
</reference>
<comment type="similarity">
    <text evidence="2">Belongs to the transpeptidase family.</text>
</comment>
<evidence type="ECO:0000313" key="7">
    <source>
        <dbReference type="Proteomes" id="UP000013015"/>
    </source>
</evidence>
<dbReference type="PANTHER" id="PTHR30627:SF1">
    <property type="entry name" value="PEPTIDOGLYCAN D,D-TRANSPEPTIDASE FTSI"/>
    <property type="match status" value="1"/>
</dbReference>
<dbReference type="Gene3D" id="3.40.710.10">
    <property type="entry name" value="DD-peptidase/beta-lactamase superfamily"/>
    <property type="match status" value="1"/>
</dbReference>
<dbReference type="PATRIC" id="fig|888050.3.peg.127"/>
<evidence type="ECO:0000259" key="4">
    <source>
        <dbReference type="Pfam" id="PF00905"/>
    </source>
</evidence>
<dbReference type="SUPFAM" id="SSF56519">
    <property type="entry name" value="Penicillin binding protein dimerisation domain"/>
    <property type="match status" value="1"/>
</dbReference>
<dbReference type="STRING" id="888050.HMPREF9004_0128"/>
<dbReference type="HOGENOM" id="CLU_009289_6_5_11"/>
<keyword evidence="6" id="KW-0328">Glycosyltransferase</keyword>
<keyword evidence="3" id="KW-0472">Membrane</keyword>
<protein>
    <submittedName>
        <fullName evidence="6">Peptidoglycan glycosyltransferase</fullName>
        <ecNumber evidence="6">2.4.1.129</ecNumber>
    </submittedName>
</protein>
<keyword evidence="7" id="KW-1185">Reference proteome</keyword>
<comment type="subcellular location">
    <subcellularLocation>
        <location evidence="1">Membrane</location>
    </subcellularLocation>
</comment>
<dbReference type="InterPro" id="IPR036138">
    <property type="entry name" value="PBP_dimer_sf"/>
</dbReference>
<keyword evidence="6" id="KW-0808">Transferase</keyword>
<dbReference type="GO" id="GO:0071555">
    <property type="term" value="P:cell wall organization"/>
    <property type="evidence" value="ECO:0007669"/>
    <property type="project" value="TreeGrafter"/>
</dbReference>
<dbReference type="Proteomes" id="UP000013015">
    <property type="component" value="Unassembled WGS sequence"/>
</dbReference>
<dbReference type="InterPro" id="IPR005311">
    <property type="entry name" value="PBP_dimer"/>
</dbReference>
<dbReference type="Gene3D" id="3.30.450.330">
    <property type="match status" value="1"/>
</dbReference>
<dbReference type="GO" id="GO:0005886">
    <property type="term" value="C:plasma membrane"/>
    <property type="evidence" value="ECO:0007669"/>
    <property type="project" value="TreeGrafter"/>
</dbReference>
<dbReference type="Gene3D" id="3.90.1310.10">
    <property type="entry name" value="Penicillin-binding protein 2a (Domain 2)"/>
    <property type="match status" value="1"/>
</dbReference>
<dbReference type="GO" id="GO:0016757">
    <property type="term" value="F:glycosyltransferase activity"/>
    <property type="evidence" value="ECO:0007669"/>
    <property type="project" value="UniProtKB-KW"/>
</dbReference>
<dbReference type="GO" id="GO:0008658">
    <property type="term" value="F:penicillin binding"/>
    <property type="evidence" value="ECO:0007669"/>
    <property type="project" value="InterPro"/>
</dbReference>